<reference evidence="4" key="1">
    <citation type="journal article" date="2021" name="PeerJ">
        <title>Extensive microbial diversity within the chicken gut microbiome revealed by metagenomics and culture.</title>
        <authorList>
            <person name="Gilroy R."/>
            <person name="Ravi A."/>
            <person name="Getino M."/>
            <person name="Pursley I."/>
            <person name="Horton D.L."/>
            <person name="Alikhan N.F."/>
            <person name="Baker D."/>
            <person name="Gharbi K."/>
            <person name="Hall N."/>
            <person name="Watson M."/>
            <person name="Adriaenssens E.M."/>
            <person name="Foster-Nyarko E."/>
            <person name="Jarju S."/>
            <person name="Secka A."/>
            <person name="Antonio M."/>
            <person name="Oren A."/>
            <person name="Chaudhuri R.R."/>
            <person name="La Ragione R."/>
            <person name="Hildebrand F."/>
            <person name="Pallen M.J."/>
        </authorList>
    </citation>
    <scope>NUCLEOTIDE SEQUENCE</scope>
    <source>
        <strain evidence="4">9264</strain>
    </source>
</reference>
<sequence length="271" mass="29107">MKKRLLSLACASTFALASSAVLADSLKIGTEGGYPPWSMVDAAGQVIGFDADVGEALCQKLGNECTFTVQAFDSLIPSLNAKRFDLIISGMSYTPERAERINFSIPYAVEDAIFILPAKGELRQVATSEDLFAGLAGKTIGVQGGTTHGAYLRQQAPKADVRDYETLDQMQIDLDAGRLDGTFADLTSQSRFLKKMKNEDYALSELVIKGSSAPETLGYGIAVGIHKDQTELKAKVDAALCALIEDGTIKSASEKWFDIDIANYEACTAQP</sequence>
<protein>
    <submittedName>
        <fullName evidence="4">Transporter substrate-binding domain-containing protein</fullName>
    </submittedName>
</protein>
<dbReference type="AlphaFoldDB" id="A0A9D2U8C6"/>
<reference evidence="4" key="2">
    <citation type="submission" date="2021-04" db="EMBL/GenBank/DDBJ databases">
        <authorList>
            <person name="Gilroy R."/>
        </authorList>
    </citation>
    <scope>NUCLEOTIDE SEQUENCE</scope>
    <source>
        <strain evidence="4">9264</strain>
    </source>
</reference>
<comment type="caution">
    <text evidence="4">The sequence shown here is derived from an EMBL/GenBank/DDBJ whole genome shotgun (WGS) entry which is preliminary data.</text>
</comment>
<dbReference type="InterPro" id="IPR001638">
    <property type="entry name" value="Solute-binding_3/MltF_N"/>
</dbReference>
<evidence type="ECO:0000259" key="3">
    <source>
        <dbReference type="SMART" id="SM00062"/>
    </source>
</evidence>
<feature type="chain" id="PRO_5038887378" evidence="2">
    <location>
        <begin position="24"/>
        <end position="271"/>
    </location>
</feature>
<evidence type="ECO:0000256" key="2">
    <source>
        <dbReference type="SAM" id="SignalP"/>
    </source>
</evidence>
<gene>
    <name evidence="4" type="ORF">H9906_08040</name>
</gene>
<organism evidence="4 5">
    <name type="scientific">Candidatus Paenalcaligenes intestinipullorum</name>
    <dbReference type="NCBI Taxonomy" id="2838718"/>
    <lineage>
        <taxon>Bacteria</taxon>
        <taxon>Pseudomonadati</taxon>
        <taxon>Pseudomonadota</taxon>
        <taxon>Betaproteobacteria</taxon>
        <taxon>Burkholderiales</taxon>
        <taxon>Alcaligenaceae</taxon>
        <taxon>Paenalcaligenes</taxon>
    </lineage>
</organism>
<feature type="signal peptide" evidence="2">
    <location>
        <begin position="1"/>
        <end position="23"/>
    </location>
</feature>
<dbReference type="Pfam" id="PF00497">
    <property type="entry name" value="SBP_bac_3"/>
    <property type="match status" value="1"/>
</dbReference>
<dbReference type="PANTHER" id="PTHR35936">
    <property type="entry name" value="MEMBRANE-BOUND LYTIC MUREIN TRANSGLYCOSYLASE F"/>
    <property type="match status" value="1"/>
</dbReference>
<name>A0A9D2U8C6_9BURK</name>
<evidence type="ECO:0000313" key="4">
    <source>
        <dbReference type="EMBL" id="HJD44956.1"/>
    </source>
</evidence>
<keyword evidence="1 2" id="KW-0732">Signal</keyword>
<dbReference type="SUPFAM" id="SSF53850">
    <property type="entry name" value="Periplasmic binding protein-like II"/>
    <property type="match status" value="1"/>
</dbReference>
<feature type="domain" description="Solute-binding protein family 3/N-terminal" evidence="3">
    <location>
        <begin position="25"/>
        <end position="260"/>
    </location>
</feature>
<dbReference type="Gene3D" id="3.40.190.10">
    <property type="entry name" value="Periplasmic binding protein-like II"/>
    <property type="match status" value="2"/>
</dbReference>
<dbReference type="EMBL" id="DWUQ01000167">
    <property type="protein sequence ID" value="HJD44956.1"/>
    <property type="molecule type" value="Genomic_DNA"/>
</dbReference>
<evidence type="ECO:0000256" key="1">
    <source>
        <dbReference type="ARBA" id="ARBA00022729"/>
    </source>
</evidence>
<dbReference type="PANTHER" id="PTHR35936:SF17">
    <property type="entry name" value="ARGININE-BINDING EXTRACELLULAR PROTEIN ARTP"/>
    <property type="match status" value="1"/>
</dbReference>
<dbReference type="Proteomes" id="UP000823889">
    <property type="component" value="Unassembled WGS sequence"/>
</dbReference>
<proteinExistence type="predicted"/>
<evidence type="ECO:0000313" key="5">
    <source>
        <dbReference type="Proteomes" id="UP000823889"/>
    </source>
</evidence>
<dbReference type="SMART" id="SM00062">
    <property type="entry name" value="PBPb"/>
    <property type="match status" value="1"/>
</dbReference>
<accession>A0A9D2U8C6</accession>